<gene>
    <name evidence="1" type="ORF">FB45DRAFT_955732</name>
</gene>
<keyword evidence="2" id="KW-1185">Reference proteome</keyword>
<dbReference type="EMBL" id="JARKIF010000095">
    <property type="protein sequence ID" value="KAJ7604636.1"/>
    <property type="molecule type" value="Genomic_DNA"/>
</dbReference>
<evidence type="ECO:0000313" key="2">
    <source>
        <dbReference type="Proteomes" id="UP001221142"/>
    </source>
</evidence>
<proteinExistence type="predicted"/>
<accession>A0AAD7F8Q8</accession>
<evidence type="ECO:0000313" key="1">
    <source>
        <dbReference type="EMBL" id="KAJ7604636.1"/>
    </source>
</evidence>
<comment type="caution">
    <text evidence="1">The sequence shown here is derived from an EMBL/GenBank/DDBJ whole genome shotgun (WGS) entry which is preliminary data.</text>
</comment>
<sequence>MSTPFMTPDDRTKSYVQEPRPAAYANQIKDGTSLDGYIHEQIEEQIKSSPFVVDPPPLEDQAWDMALYRVGRNRNPAMLRGASFRLLQRAVTRTLSQDVVPRRQAMLSHLSSHQAVSKASLRRGFLGYASASFFLRVTLIHSQLIQGILMTEGMLDLIMSKMVWEGRNLIVPHSCEASSPFHQLLGALWVFGGIEVVMNWMVDVFTPLIETGINARNVYIDYVAAKEAEQEAGKKKSNRRVFLLFLAHPQRRGASDRKRFVLTPSALASLTSVSFRRLEVHQGGLRVGPRIPGRY</sequence>
<organism evidence="1 2">
    <name type="scientific">Roridomyces roridus</name>
    <dbReference type="NCBI Taxonomy" id="1738132"/>
    <lineage>
        <taxon>Eukaryota</taxon>
        <taxon>Fungi</taxon>
        <taxon>Dikarya</taxon>
        <taxon>Basidiomycota</taxon>
        <taxon>Agaricomycotina</taxon>
        <taxon>Agaricomycetes</taxon>
        <taxon>Agaricomycetidae</taxon>
        <taxon>Agaricales</taxon>
        <taxon>Marasmiineae</taxon>
        <taxon>Mycenaceae</taxon>
        <taxon>Roridomyces</taxon>
    </lineage>
</organism>
<dbReference type="AlphaFoldDB" id="A0AAD7F8Q8"/>
<dbReference type="Proteomes" id="UP001221142">
    <property type="component" value="Unassembled WGS sequence"/>
</dbReference>
<protein>
    <submittedName>
        <fullName evidence="1">Uncharacterized protein</fullName>
    </submittedName>
</protein>
<name>A0AAD7F8Q8_9AGAR</name>
<reference evidence="1" key="1">
    <citation type="submission" date="2023-03" db="EMBL/GenBank/DDBJ databases">
        <title>Massive genome expansion in bonnet fungi (Mycena s.s.) driven by repeated elements and novel gene families across ecological guilds.</title>
        <authorList>
            <consortium name="Lawrence Berkeley National Laboratory"/>
            <person name="Harder C.B."/>
            <person name="Miyauchi S."/>
            <person name="Viragh M."/>
            <person name="Kuo A."/>
            <person name="Thoen E."/>
            <person name="Andreopoulos B."/>
            <person name="Lu D."/>
            <person name="Skrede I."/>
            <person name="Drula E."/>
            <person name="Henrissat B."/>
            <person name="Morin E."/>
            <person name="Kohler A."/>
            <person name="Barry K."/>
            <person name="LaButti K."/>
            <person name="Morin E."/>
            <person name="Salamov A."/>
            <person name="Lipzen A."/>
            <person name="Mereny Z."/>
            <person name="Hegedus B."/>
            <person name="Baldrian P."/>
            <person name="Stursova M."/>
            <person name="Weitz H."/>
            <person name="Taylor A."/>
            <person name="Grigoriev I.V."/>
            <person name="Nagy L.G."/>
            <person name="Martin F."/>
            <person name="Kauserud H."/>
        </authorList>
    </citation>
    <scope>NUCLEOTIDE SEQUENCE</scope>
    <source>
        <strain evidence="1">9284</strain>
    </source>
</reference>